<comment type="caution">
    <text evidence="3">The sequence shown here is derived from an EMBL/GenBank/DDBJ whole genome shotgun (WGS) entry which is preliminary data.</text>
</comment>
<feature type="transmembrane region" description="Helical" evidence="2">
    <location>
        <begin position="249"/>
        <end position="268"/>
    </location>
</feature>
<gene>
    <name evidence="3" type="ORF">ACFO0C_17450</name>
</gene>
<evidence type="ECO:0000313" key="4">
    <source>
        <dbReference type="Proteomes" id="UP001595867"/>
    </source>
</evidence>
<reference evidence="4" key="1">
    <citation type="journal article" date="2019" name="Int. J. Syst. Evol. Microbiol.">
        <title>The Global Catalogue of Microorganisms (GCM) 10K type strain sequencing project: providing services to taxonomists for standard genome sequencing and annotation.</title>
        <authorList>
            <consortium name="The Broad Institute Genomics Platform"/>
            <consortium name="The Broad Institute Genome Sequencing Center for Infectious Disease"/>
            <person name="Wu L."/>
            <person name="Ma J."/>
        </authorList>
    </citation>
    <scope>NUCLEOTIDE SEQUENCE [LARGE SCALE GENOMIC DNA]</scope>
    <source>
        <strain evidence="4">TBRC 5832</strain>
    </source>
</reference>
<dbReference type="Proteomes" id="UP001595867">
    <property type="component" value="Unassembled WGS sequence"/>
</dbReference>
<feature type="region of interest" description="Disordered" evidence="1">
    <location>
        <begin position="301"/>
        <end position="380"/>
    </location>
</feature>
<feature type="compositionally biased region" description="Low complexity" evidence="1">
    <location>
        <begin position="328"/>
        <end position="354"/>
    </location>
</feature>
<keyword evidence="2" id="KW-0812">Transmembrane</keyword>
<evidence type="ECO:0000256" key="2">
    <source>
        <dbReference type="SAM" id="Phobius"/>
    </source>
</evidence>
<dbReference type="RefSeq" id="WP_378067699.1">
    <property type="nucleotide sequence ID" value="NZ_JBHSBL010000016.1"/>
</dbReference>
<keyword evidence="4" id="KW-1185">Reference proteome</keyword>
<keyword evidence="2" id="KW-0472">Membrane</keyword>
<keyword evidence="2" id="KW-1133">Transmembrane helix</keyword>
<organism evidence="3 4">
    <name type="scientific">Actinoplanes subglobosus</name>
    <dbReference type="NCBI Taxonomy" id="1547892"/>
    <lineage>
        <taxon>Bacteria</taxon>
        <taxon>Bacillati</taxon>
        <taxon>Actinomycetota</taxon>
        <taxon>Actinomycetes</taxon>
        <taxon>Micromonosporales</taxon>
        <taxon>Micromonosporaceae</taxon>
        <taxon>Actinoplanes</taxon>
    </lineage>
</organism>
<feature type="transmembrane region" description="Helical" evidence="2">
    <location>
        <begin position="159"/>
        <end position="192"/>
    </location>
</feature>
<feature type="transmembrane region" description="Helical" evidence="2">
    <location>
        <begin position="102"/>
        <end position="120"/>
    </location>
</feature>
<evidence type="ECO:0008006" key="5">
    <source>
        <dbReference type="Google" id="ProtNLM"/>
    </source>
</evidence>
<evidence type="ECO:0000256" key="1">
    <source>
        <dbReference type="SAM" id="MobiDB-lite"/>
    </source>
</evidence>
<name>A0ABV8IRW4_9ACTN</name>
<proteinExistence type="predicted"/>
<feature type="transmembrane region" description="Helical" evidence="2">
    <location>
        <begin position="213"/>
        <end position="237"/>
    </location>
</feature>
<dbReference type="EMBL" id="JBHSBL010000016">
    <property type="protein sequence ID" value="MFC4066726.1"/>
    <property type="molecule type" value="Genomic_DNA"/>
</dbReference>
<evidence type="ECO:0000313" key="3">
    <source>
        <dbReference type="EMBL" id="MFC4066726.1"/>
    </source>
</evidence>
<feature type="transmembrane region" description="Helical" evidence="2">
    <location>
        <begin position="70"/>
        <end position="90"/>
    </location>
</feature>
<protein>
    <recommendedName>
        <fullName evidence="5">TrbL/VirB6 plasmid conjugal transfer protein</fullName>
    </recommendedName>
</protein>
<accession>A0ABV8IRW4</accession>
<feature type="compositionally biased region" description="Gly residues" evidence="1">
    <location>
        <begin position="371"/>
        <end position="380"/>
    </location>
</feature>
<sequence>MPCLPVVDPTCNPIEDVIVGGVESIFNEIAEISVVTAGWAVKTLVTGWIMTPSPIMDNQDIVNNLRDYTYWYVTAVAVAALLFAASKMVLGNGRAGIDAAAGLGKLVLVTSLVVPITIALTEAGDAYSKWIITESVGAGLDQRVALFAPQAGMLGITQFAAIGIAGFLVLVSLVQMLVSIAVGGLKILLCGLAPLPAAASMTGGGKATLSRYLAWLGGALLYKPVAATLYAGAFWMVGTGESFETVMTGIVVITGAIFVMPALLRLLAPVAAQVAGPSSAAIGGTVAEGAGKVASGAVRLHTAGGGARPAPPAANGGSGSGAPPPTRAPAAIGPGPAAAGDSGPGPRTGPSGPNGDTGGRGPAGTPPPAGTGAGARGGAGATAGTVGTAAGGGAAAAGGGAAGAAGGAAAAAGPAGAAVVAGVTAAKAGASVVRKVGGIAGGAAETGDQQ</sequence>